<evidence type="ECO:0000256" key="1">
    <source>
        <dbReference type="ARBA" id="ARBA00022618"/>
    </source>
</evidence>
<keyword evidence="2 4" id="KW-0195">Cyclin</keyword>
<dbReference type="InterPro" id="IPR000999">
    <property type="entry name" value="RNase_III_dom"/>
</dbReference>
<keyword evidence="3" id="KW-0131">Cell cycle</keyword>
<dbReference type="PROSITE" id="PS50142">
    <property type="entry name" value="RNASE_3_2"/>
    <property type="match status" value="1"/>
</dbReference>
<evidence type="ECO:0000313" key="8">
    <source>
        <dbReference type="Proteomes" id="UP000824890"/>
    </source>
</evidence>
<reference evidence="7 8" key="1">
    <citation type="submission" date="2021-05" db="EMBL/GenBank/DDBJ databases">
        <title>Genome Assembly of Synthetic Allotetraploid Brassica napus Reveals Homoeologous Exchanges between Subgenomes.</title>
        <authorList>
            <person name="Davis J.T."/>
        </authorList>
    </citation>
    <scope>NUCLEOTIDE SEQUENCE [LARGE SCALE GENOMIC DNA]</scope>
    <source>
        <strain evidence="8">cv. Da-Ae</strain>
        <tissue evidence="7">Seedling</tissue>
    </source>
</reference>
<dbReference type="InterPro" id="IPR039361">
    <property type="entry name" value="Cyclin"/>
</dbReference>
<protein>
    <recommendedName>
        <fullName evidence="6">RNase III domain-containing protein</fullName>
    </recommendedName>
</protein>
<feature type="region of interest" description="Disordered" evidence="5">
    <location>
        <begin position="117"/>
        <end position="136"/>
    </location>
</feature>
<evidence type="ECO:0000259" key="6">
    <source>
        <dbReference type="PROSITE" id="PS50142"/>
    </source>
</evidence>
<feature type="non-terminal residue" evidence="7">
    <location>
        <position position="1"/>
    </location>
</feature>
<evidence type="ECO:0000256" key="2">
    <source>
        <dbReference type="ARBA" id="ARBA00023127"/>
    </source>
</evidence>
<dbReference type="EMBL" id="JAGKQM010000011">
    <property type="protein sequence ID" value="KAH0900562.1"/>
    <property type="molecule type" value="Genomic_DNA"/>
</dbReference>
<feature type="compositionally biased region" description="Basic residues" evidence="5">
    <location>
        <begin position="127"/>
        <end position="136"/>
    </location>
</feature>
<dbReference type="InterPro" id="IPR036389">
    <property type="entry name" value="RNase_III_sf"/>
</dbReference>
<dbReference type="InterPro" id="IPR006671">
    <property type="entry name" value="Cyclin_N"/>
</dbReference>
<dbReference type="Proteomes" id="UP000824890">
    <property type="component" value="Unassembled WGS sequence"/>
</dbReference>
<comment type="caution">
    <text evidence="7">The sequence shown here is derived from an EMBL/GenBank/DDBJ whole genome shotgun (WGS) entry which is preliminary data.</text>
</comment>
<dbReference type="CDD" id="cd20567">
    <property type="entry name" value="CYCLIN_AtCycB-like_rpt1"/>
    <property type="match status" value="1"/>
</dbReference>
<dbReference type="InterPro" id="IPR036915">
    <property type="entry name" value="Cyclin-like_sf"/>
</dbReference>
<dbReference type="Gene3D" id="1.10.1520.10">
    <property type="entry name" value="Ribonuclease III domain"/>
    <property type="match status" value="2"/>
</dbReference>
<proteinExistence type="inferred from homology"/>
<dbReference type="SMART" id="SM00535">
    <property type="entry name" value="RIBOc"/>
    <property type="match status" value="1"/>
</dbReference>
<keyword evidence="8" id="KW-1185">Reference proteome</keyword>
<dbReference type="PANTHER" id="PTHR10177">
    <property type="entry name" value="CYCLINS"/>
    <property type="match status" value="1"/>
</dbReference>
<dbReference type="Gene3D" id="1.10.472.10">
    <property type="entry name" value="Cyclin-like"/>
    <property type="match status" value="2"/>
</dbReference>
<dbReference type="Pfam" id="PF14622">
    <property type="entry name" value="Ribonucleas_3_3"/>
    <property type="match status" value="1"/>
</dbReference>
<dbReference type="CDD" id="cd00593">
    <property type="entry name" value="RIBOc"/>
    <property type="match status" value="2"/>
</dbReference>
<evidence type="ECO:0000256" key="3">
    <source>
        <dbReference type="ARBA" id="ARBA00023306"/>
    </source>
</evidence>
<sequence>KNLHGIAKIYTLSNGTQKHSLLFTISFLSLRCNQNRALRDPSFYNSMELCSSSSPSSSLHRVSPEKLSFSSSISQFQLKPSTFAKPRLQILRIHASLASETQGLPRDSPQRLLKELAQRKQSTATPSKKKLPPKRFILRPPLDDKKLAERFLNSPQLSLKSFPLLSSCLPPSNLNSSDRTWIDEYLLEAKQALGYSLEPSSTLSDENPAKHFDTLLYLAFQHPSCDRARARHVKNGHSRLWFLGQYVIELAITEFFLQRYPREPPGPMRERVFALIGKRFLPRWIKAANLQNLVFPYDDIDKLLRKDREPVVKSVFWALFGAIYLCYGMPEVYRVLFEVFGMDPDADDCQPRARRQLEDVDYVSVEFEGKKLGWQDIATYKPPEDALFAHPRLFRACVPPGMHRFRGNIWDFDSKPKVMQALGYPLQMNDRIQEITEARNIELGLGLQLCFLHPSKHKFEHPRFCFERLEYVGQKIQDIAMAERLLMKHLDAPGKWLQEKHRRLLMNKFCGRYLREKRLHNFIIYSEEVHDRYEHNRRLRNPATTAVQQAIHGLAYTVYGKPDVRRLMFEVFDFEQIQPKAIVEGTKHSNSDNGAARRRRRRREKILTKMMASRSIVPQQTTGDVVVIVEDDDDKKAAKGRNRQVLRDIGNVVRRNHPKNNDPAKINHPRTRSQHAPLVELVKPVAVPKPKKRAEKPKDVEVIEISSDSDEELGLVAVQEKKKTTVSYTSVLTARSKAACGGLKKKEEIVDIDSVDAKSDLAAVEYVEDIYSFYKSVESEWRPTDYMRSQPEINEKMRLILVEWLIDVCVRFELNPETFYLTVNIMDRFLSAKPIPRKELQLVGLSALLMSSKYEEIWPPQVEDLADIADHAYSHKQILVMEKTILSTLEWYLTVPTHYVFLARFIKASIADQRMENMVHYLAELGVMHYDTTIMFSPSLVAAAAIYAARSALHQVPIWTNTLKHHTGYSETQLMDCAKLLAFQQWKQQEEGSESKKGALRKKYSKEERFGVAMIPPAKSLLTGTDSA</sequence>
<evidence type="ECO:0000256" key="4">
    <source>
        <dbReference type="RuleBase" id="RU000383"/>
    </source>
</evidence>
<feature type="domain" description="RNase III" evidence="6">
    <location>
        <begin position="186"/>
        <end position="328"/>
    </location>
</feature>
<dbReference type="Pfam" id="PF00134">
    <property type="entry name" value="Cyclin_N"/>
    <property type="match status" value="1"/>
</dbReference>
<dbReference type="InterPro" id="IPR004367">
    <property type="entry name" value="Cyclin_C-dom"/>
</dbReference>
<evidence type="ECO:0000256" key="5">
    <source>
        <dbReference type="SAM" id="MobiDB-lite"/>
    </source>
</evidence>
<accession>A0ABQ8B7U5</accession>
<evidence type="ECO:0000313" key="7">
    <source>
        <dbReference type="EMBL" id="KAH0900562.1"/>
    </source>
</evidence>
<dbReference type="InterPro" id="IPR048258">
    <property type="entry name" value="Cyclins_cyclin-box"/>
</dbReference>
<dbReference type="InterPro" id="IPR013763">
    <property type="entry name" value="Cyclin-like_dom"/>
</dbReference>
<dbReference type="SUPFAM" id="SSF47954">
    <property type="entry name" value="Cyclin-like"/>
    <property type="match status" value="2"/>
</dbReference>
<dbReference type="PROSITE" id="PS00292">
    <property type="entry name" value="CYCLINS"/>
    <property type="match status" value="1"/>
</dbReference>
<dbReference type="SMART" id="SM00385">
    <property type="entry name" value="CYCLIN"/>
    <property type="match status" value="2"/>
</dbReference>
<organism evidence="7 8">
    <name type="scientific">Brassica napus</name>
    <name type="common">Rape</name>
    <dbReference type="NCBI Taxonomy" id="3708"/>
    <lineage>
        <taxon>Eukaryota</taxon>
        <taxon>Viridiplantae</taxon>
        <taxon>Streptophyta</taxon>
        <taxon>Embryophyta</taxon>
        <taxon>Tracheophyta</taxon>
        <taxon>Spermatophyta</taxon>
        <taxon>Magnoliopsida</taxon>
        <taxon>eudicotyledons</taxon>
        <taxon>Gunneridae</taxon>
        <taxon>Pentapetalae</taxon>
        <taxon>rosids</taxon>
        <taxon>malvids</taxon>
        <taxon>Brassicales</taxon>
        <taxon>Brassicaceae</taxon>
        <taxon>Brassiceae</taxon>
        <taxon>Brassica</taxon>
    </lineage>
</organism>
<dbReference type="Pfam" id="PF02984">
    <property type="entry name" value="Cyclin_C"/>
    <property type="match status" value="1"/>
</dbReference>
<name>A0ABQ8B7U5_BRANA</name>
<dbReference type="SMART" id="SM01332">
    <property type="entry name" value="Cyclin_C"/>
    <property type="match status" value="1"/>
</dbReference>
<comment type="similarity">
    <text evidence="4">Belongs to the cyclin family.</text>
</comment>
<dbReference type="SUPFAM" id="SSF69065">
    <property type="entry name" value="RNase III domain-like"/>
    <property type="match status" value="2"/>
</dbReference>
<gene>
    <name evidence="7" type="ORF">HID58_040065</name>
</gene>
<keyword evidence="1" id="KW-0132">Cell division</keyword>